<keyword evidence="3" id="KW-1185">Reference proteome</keyword>
<dbReference type="InterPro" id="IPR050357">
    <property type="entry name" value="Arrestin_domain-protein"/>
</dbReference>
<dbReference type="AlphaFoldDB" id="A0A9N8Z290"/>
<dbReference type="OrthoDB" id="2401627at2759"/>
<dbReference type="EMBL" id="CAJVPS010000222">
    <property type="protein sequence ID" value="CAG8466773.1"/>
    <property type="molecule type" value="Genomic_DNA"/>
</dbReference>
<dbReference type="Proteomes" id="UP000789508">
    <property type="component" value="Unassembled WGS sequence"/>
</dbReference>
<evidence type="ECO:0000259" key="1">
    <source>
        <dbReference type="Pfam" id="PF00339"/>
    </source>
</evidence>
<dbReference type="InterPro" id="IPR011021">
    <property type="entry name" value="Arrestin-like_N"/>
</dbReference>
<comment type="caution">
    <text evidence="2">The sequence shown here is derived from an EMBL/GenBank/DDBJ whole genome shotgun (WGS) entry which is preliminary data.</text>
</comment>
<name>A0A9N8Z290_9GLOM</name>
<dbReference type="GO" id="GO:0015031">
    <property type="term" value="P:protein transport"/>
    <property type="evidence" value="ECO:0007669"/>
    <property type="project" value="TreeGrafter"/>
</dbReference>
<dbReference type="InterPro" id="IPR014752">
    <property type="entry name" value="Arrestin-like_C"/>
</dbReference>
<dbReference type="PANTHER" id="PTHR11188:SF17">
    <property type="entry name" value="FI21816P1"/>
    <property type="match status" value="1"/>
</dbReference>
<gene>
    <name evidence="2" type="ORF">ALEPTO_LOCUS1816</name>
</gene>
<dbReference type="GO" id="GO:0005737">
    <property type="term" value="C:cytoplasm"/>
    <property type="evidence" value="ECO:0007669"/>
    <property type="project" value="TreeGrafter"/>
</dbReference>
<evidence type="ECO:0000313" key="2">
    <source>
        <dbReference type="EMBL" id="CAG8466773.1"/>
    </source>
</evidence>
<dbReference type="PANTHER" id="PTHR11188">
    <property type="entry name" value="ARRESTIN DOMAIN CONTAINING PROTEIN"/>
    <property type="match status" value="1"/>
</dbReference>
<reference evidence="2" key="1">
    <citation type="submission" date="2021-06" db="EMBL/GenBank/DDBJ databases">
        <authorList>
            <person name="Kallberg Y."/>
            <person name="Tangrot J."/>
            <person name="Rosling A."/>
        </authorList>
    </citation>
    <scope>NUCLEOTIDE SEQUENCE</scope>
    <source>
        <strain evidence="2">FL130A</strain>
    </source>
</reference>
<protein>
    <submittedName>
        <fullName evidence="2">9420_t:CDS:1</fullName>
    </submittedName>
</protein>
<accession>A0A9N8Z290</accession>
<evidence type="ECO:0000313" key="3">
    <source>
        <dbReference type="Proteomes" id="UP000789508"/>
    </source>
</evidence>
<dbReference type="Gene3D" id="2.60.40.640">
    <property type="match status" value="1"/>
</dbReference>
<feature type="domain" description="Arrestin-like N-terminal" evidence="1">
    <location>
        <begin position="31"/>
        <end position="144"/>
    </location>
</feature>
<organism evidence="2 3">
    <name type="scientific">Ambispora leptoticha</name>
    <dbReference type="NCBI Taxonomy" id="144679"/>
    <lineage>
        <taxon>Eukaryota</taxon>
        <taxon>Fungi</taxon>
        <taxon>Fungi incertae sedis</taxon>
        <taxon>Mucoromycota</taxon>
        <taxon>Glomeromycotina</taxon>
        <taxon>Glomeromycetes</taxon>
        <taxon>Archaeosporales</taxon>
        <taxon>Ambisporaceae</taxon>
        <taxon>Ambispora</taxon>
    </lineage>
</organism>
<sequence length="352" mass="38654">MTESKLKEVTSCQIVLASPSITIPDGTSPLTIKGEILFTLSAPLKLSQIVIKLHGYSQFDNSQKTAITRNVNVKDLIKQKLTVVNITKNYPVGETKLPFALTIKSPQSLPATVEGKHAQIRYVLTAELTKGGHPPGVYKTSKNVILRKRILNADGLLDPNEKLLREDEKEDLLKYKVLISKYLIVSDTDEQEGDEAEPRGTIKVEASFETLAEKTGVKEVKVEAFEYEMYNFAKVAGGSGSTPSKTTSKAPVKRTTAKIPAFSAISIPNPHHTNPLITPALTIPVKANDSASPVVTFEIPITTKMKPDSNAPFLEVKHEIVLTIRFEKFMLMPLKLEVPVIVITESAANLKQ</sequence>
<dbReference type="Pfam" id="PF00339">
    <property type="entry name" value="Arrestin_N"/>
    <property type="match status" value="1"/>
</dbReference>
<proteinExistence type="predicted"/>